<evidence type="ECO:0000313" key="2">
    <source>
        <dbReference type="Proteomes" id="UP001430953"/>
    </source>
</evidence>
<reference evidence="1 2" key="1">
    <citation type="submission" date="2023-03" db="EMBL/GenBank/DDBJ databases">
        <title>High recombination rates correlate with genetic variation in Cardiocondyla obscurior ants.</title>
        <authorList>
            <person name="Errbii M."/>
        </authorList>
    </citation>
    <scope>NUCLEOTIDE SEQUENCE [LARGE SCALE GENOMIC DNA]</scope>
    <source>
        <strain evidence="1">Alpha-2009</strain>
        <tissue evidence="1">Whole body</tissue>
    </source>
</reference>
<keyword evidence="2" id="KW-1185">Reference proteome</keyword>
<gene>
    <name evidence="1" type="ORF">PUN28_019318</name>
</gene>
<comment type="caution">
    <text evidence="1">The sequence shown here is derived from an EMBL/GenBank/DDBJ whole genome shotgun (WGS) entry which is preliminary data.</text>
</comment>
<organism evidence="1 2">
    <name type="scientific">Cardiocondyla obscurior</name>
    <dbReference type="NCBI Taxonomy" id="286306"/>
    <lineage>
        <taxon>Eukaryota</taxon>
        <taxon>Metazoa</taxon>
        <taxon>Ecdysozoa</taxon>
        <taxon>Arthropoda</taxon>
        <taxon>Hexapoda</taxon>
        <taxon>Insecta</taxon>
        <taxon>Pterygota</taxon>
        <taxon>Neoptera</taxon>
        <taxon>Endopterygota</taxon>
        <taxon>Hymenoptera</taxon>
        <taxon>Apocrita</taxon>
        <taxon>Aculeata</taxon>
        <taxon>Formicoidea</taxon>
        <taxon>Formicidae</taxon>
        <taxon>Myrmicinae</taxon>
        <taxon>Cardiocondyla</taxon>
    </lineage>
</organism>
<protein>
    <submittedName>
        <fullName evidence="1">Uncharacterized protein</fullName>
    </submittedName>
</protein>
<dbReference type="EMBL" id="JADYXP020000025">
    <property type="protein sequence ID" value="KAL0100847.1"/>
    <property type="molecule type" value="Genomic_DNA"/>
</dbReference>
<evidence type="ECO:0000313" key="1">
    <source>
        <dbReference type="EMBL" id="KAL0100847.1"/>
    </source>
</evidence>
<dbReference type="Proteomes" id="UP001430953">
    <property type="component" value="Unassembled WGS sequence"/>
</dbReference>
<name>A0AAW2EC90_9HYME</name>
<sequence length="80" mass="8974">MGQNVEELRPTARAFSYPCSSSSRSSPRLGHQGLFTEDLWQLYLQVLPIPRSRSSTSSTAIVHRACVQDVCRSYISTTRV</sequence>
<proteinExistence type="predicted"/>
<accession>A0AAW2EC90</accession>
<dbReference type="AlphaFoldDB" id="A0AAW2EC90"/>